<dbReference type="InterPro" id="IPR020904">
    <property type="entry name" value="Sc_DH/Rdtase_CS"/>
</dbReference>
<dbReference type="PRINTS" id="PR00080">
    <property type="entry name" value="SDRFAMILY"/>
</dbReference>
<dbReference type="InterPro" id="IPR002347">
    <property type="entry name" value="SDR_fam"/>
</dbReference>
<comment type="similarity">
    <text evidence="1">Belongs to the short-chain dehydrogenases/reductases (SDR) family.</text>
</comment>
<gene>
    <name evidence="3" type="ORF">E2553_37425</name>
</gene>
<dbReference type="Pfam" id="PF13561">
    <property type="entry name" value="adh_short_C2"/>
    <property type="match status" value="1"/>
</dbReference>
<dbReference type="Proteomes" id="UP000297385">
    <property type="component" value="Unassembled WGS sequence"/>
</dbReference>
<accession>A0A4Y8MKY3</accession>
<evidence type="ECO:0000313" key="3">
    <source>
        <dbReference type="EMBL" id="TFE38084.1"/>
    </source>
</evidence>
<proteinExistence type="inferred from homology"/>
<protein>
    <submittedName>
        <fullName evidence="3">SDR family oxidoreductase</fullName>
    </submittedName>
</protein>
<dbReference type="PROSITE" id="PS00061">
    <property type="entry name" value="ADH_SHORT"/>
    <property type="match status" value="1"/>
</dbReference>
<dbReference type="EMBL" id="SNVI01000004">
    <property type="protein sequence ID" value="TFE38084.1"/>
    <property type="molecule type" value="Genomic_DNA"/>
</dbReference>
<dbReference type="SUPFAM" id="SSF51735">
    <property type="entry name" value="NAD(P)-binding Rossmann-fold domains"/>
    <property type="match status" value="1"/>
</dbReference>
<dbReference type="GO" id="GO:0048038">
    <property type="term" value="F:quinone binding"/>
    <property type="evidence" value="ECO:0007669"/>
    <property type="project" value="TreeGrafter"/>
</dbReference>
<evidence type="ECO:0000256" key="2">
    <source>
        <dbReference type="ARBA" id="ARBA00023002"/>
    </source>
</evidence>
<dbReference type="AlphaFoldDB" id="A0A4Y8MKY3"/>
<dbReference type="GeneID" id="97310130"/>
<dbReference type="PANTHER" id="PTHR42760:SF133">
    <property type="entry name" value="3-OXOACYL-[ACYL-CARRIER-PROTEIN] REDUCTASE"/>
    <property type="match status" value="1"/>
</dbReference>
<sequence>MKHAGKVAIVTGGTAGIGNAIAKRFALEGAHVVIADINNATEAAAEISETGPEALGVSVDISSESDVETLISSVIGKFGHIDILVNNAAMFGTPKPFEEIGAAEWRRMMEVNTLGPYLLCCAVAPHMRKRKDGRVINIVSSSAQTGIPYILHYVASKGAMIAFTRSLAHELGNDNITVNAIAPGFTLSSRIANQSERVDAFRKNYGHLYAIKRDGVPDDLAGAASFLAGVDASFITGQTLIVDGGMEKI</sequence>
<dbReference type="InterPro" id="IPR036291">
    <property type="entry name" value="NAD(P)-bd_dom_sf"/>
</dbReference>
<dbReference type="Gene3D" id="3.40.50.720">
    <property type="entry name" value="NAD(P)-binding Rossmann-like Domain"/>
    <property type="match status" value="1"/>
</dbReference>
<reference evidence="3 4" key="1">
    <citation type="submission" date="2019-03" db="EMBL/GenBank/DDBJ databases">
        <title>Complete Genome Sequence of Paraburkholderia dipogonis ICMP 19430T, a Nitrogen-fixing Symbiont of the South African Invasive Legume Dipogon lignosus in New Zealand.</title>
        <authorList>
            <person name="De Meyer S.E."/>
        </authorList>
    </citation>
    <scope>NUCLEOTIDE SEQUENCE [LARGE SCALE GENOMIC DNA]</scope>
    <source>
        <strain evidence="3 4">ICMP 19430</strain>
    </source>
</reference>
<comment type="caution">
    <text evidence="3">The sequence shown here is derived from an EMBL/GenBank/DDBJ whole genome shotgun (WGS) entry which is preliminary data.</text>
</comment>
<evidence type="ECO:0000313" key="4">
    <source>
        <dbReference type="Proteomes" id="UP000297385"/>
    </source>
</evidence>
<keyword evidence="2" id="KW-0560">Oxidoreductase</keyword>
<dbReference type="CDD" id="cd05233">
    <property type="entry name" value="SDR_c"/>
    <property type="match status" value="1"/>
</dbReference>
<dbReference type="GO" id="GO:0006633">
    <property type="term" value="P:fatty acid biosynthetic process"/>
    <property type="evidence" value="ECO:0007669"/>
    <property type="project" value="TreeGrafter"/>
</dbReference>
<name>A0A4Y8MKY3_9BURK</name>
<dbReference type="FunFam" id="3.40.50.720:FF:000084">
    <property type="entry name" value="Short-chain dehydrogenase reductase"/>
    <property type="match status" value="1"/>
</dbReference>
<organism evidence="3 4">
    <name type="scientific">Paraburkholderia dipogonis</name>
    <dbReference type="NCBI Taxonomy" id="1211383"/>
    <lineage>
        <taxon>Bacteria</taxon>
        <taxon>Pseudomonadati</taxon>
        <taxon>Pseudomonadota</taxon>
        <taxon>Betaproteobacteria</taxon>
        <taxon>Burkholderiales</taxon>
        <taxon>Burkholderiaceae</taxon>
        <taxon>Paraburkholderia</taxon>
    </lineage>
</organism>
<evidence type="ECO:0000256" key="1">
    <source>
        <dbReference type="ARBA" id="ARBA00006484"/>
    </source>
</evidence>
<dbReference type="NCBIfam" id="NF005559">
    <property type="entry name" value="PRK07231.1"/>
    <property type="match status" value="1"/>
</dbReference>
<dbReference type="RefSeq" id="WP_134465734.1">
    <property type="nucleotide sequence ID" value="NZ_JBHMFL010000109.1"/>
</dbReference>
<dbReference type="GO" id="GO:0016616">
    <property type="term" value="F:oxidoreductase activity, acting on the CH-OH group of donors, NAD or NADP as acceptor"/>
    <property type="evidence" value="ECO:0007669"/>
    <property type="project" value="TreeGrafter"/>
</dbReference>
<dbReference type="PRINTS" id="PR00081">
    <property type="entry name" value="GDHRDH"/>
</dbReference>
<dbReference type="PANTHER" id="PTHR42760">
    <property type="entry name" value="SHORT-CHAIN DEHYDROGENASES/REDUCTASES FAMILY MEMBER"/>
    <property type="match status" value="1"/>
</dbReference>